<evidence type="ECO:0000256" key="3">
    <source>
        <dbReference type="ARBA" id="ARBA00022723"/>
    </source>
</evidence>
<sequence length="113" mass="12723">MHEVSITADLFEIIKENILLHNLSKISRVVLKIGEMTCLEESALRFSFEAFSKDTAVEGAALSIDRVKATARCDQCKNIYEISYFNKICPLCSSFSNDVITGYELYIDTLEGE</sequence>
<feature type="binding site" evidence="5">
    <location>
        <position position="73"/>
    </location>
    <ligand>
        <name>Zn(2+)</name>
        <dbReference type="ChEBI" id="CHEBI:29105"/>
    </ligand>
</feature>
<dbReference type="Pfam" id="PF01155">
    <property type="entry name" value="HypA"/>
    <property type="match status" value="1"/>
</dbReference>
<dbReference type="AlphaFoldDB" id="A0A1D8GL53"/>
<keyword evidence="2 5" id="KW-0533">Nickel</keyword>
<dbReference type="GO" id="GO:0008270">
    <property type="term" value="F:zinc ion binding"/>
    <property type="evidence" value="ECO:0007669"/>
    <property type="project" value="UniProtKB-UniRule"/>
</dbReference>
<dbReference type="EMBL" id="CP017269">
    <property type="protein sequence ID" value="AOT71635.1"/>
    <property type="molecule type" value="Genomic_DNA"/>
</dbReference>
<dbReference type="InterPro" id="IPR020538">
    <property type="entry name" value="Hydgase_Ni_incorp_HypA/HybF_CS"/>
</dbReference>
<dbReference type="KEGG" id="gfe:Gferi_20105"/>
<feature type="binding site" evidence="5">
    <location>
        <position position="89"/>
    </location>
    <ligand>
        <name>Zn(2+)</name>
        <dbReference type="ChEBI" id="CHEBI:29105"/>
    </ligand>
</feature>
<comment type="function">
    <text evidence="5">Involved in the maturation of [NiFe] hydrogenases. Required for nickel insertion into the metal center of the hydrogenase.</text>
</comment>
<dbReference type="HAMAP" id="MF_00213">
    <property type="entry name" value="HypA_HybF"/>
    <property type="match status" value="1"/>
</dbReference>
<accession>A0A1D8GL53</accession>
<dbReference type="PROSITE" id="PS01249">
    <property type="entry name" value="HYPA"/>
    <property type="match status" value="1"/>
</dbReference>
<reference evidence="6 7" key="1">
    <citation type="submission" date="2016-09" db="EMBL/GenBank/DDBJ databases">
        <title>Genomic analysis reveals versatility of anaerobic energy metabolism of Geosporobacter ferrireducens IRF9 of phylum Firmicutes.</title>
        <authorList>
            <person name="Kim S.-J."/>
        </authorList>
    </citation>
    <scope>NUCLEOTIDE SEQUENCE [LARGE SCALE GENOMIC DNA]</scope>
    <source>
        <strain evidence="6 7">IRF9</strain>
    </source>
</reference>
<protein>
    <recommendedName>
        <fullName evidence="5">Hydrogenase maturation factor HypA</fullName>
    </recommendedName>
</protein>
<feature type="binding site" evidence="5">
    <location>
        <position position="2"/>
    </location>
    <ligand>
        <name>Ni(2+)</name>
        <dbReference type="ChEBI" id="CHEBI:49786"/>
    </ligand>
</feature>
<dbReference type="PANTHER" id="PTHR34535">
    <property type="entry name" value="HYDROGENASE MATURATION FACTOR HYPA"/>
    <property type="match status" value="1"/>
</dbReference>
<comment type="similarity">
    <text evidence="1 5">Belongs to the HypA/HybF family.</text>
</comment>
<dbReference type="Gene3D" id="3.30.2320.80">
    <property type="match status" value="1"/>
</dbReference>
<feature type="binding site" evidence="5">
    <location>
        <position position="92"/>
    </location>
    <ligand>
        <name>Zn(2+)</name>
        <dbReference type="ChEBI" id="CHEBI:29105"/>
    </ligand>
</feature>
<keyword evidence="3 5" id="KW-0479">Metal-binding</keyword>
<dbReference type="GO" id="GO:0051604">
    <property type="term" value="P:protein maturation"/>
    <property type="evidence" value="ECO:0007669"/>
    <property type="project" value="InterPro"/>
</dbReference>
<dbReference type="RefSeq" id="WP_069979679.1">
    <property type="nucleotide sequence ID" value="NZ_CP017269.1"/>
</dbReference>
<dbReference type="PANTHER" id="PTHR34535:SF3">
    <property type="entry name" value="HYDROGENASE MATURATION FACTOR HYPA"/>
    <property type="match status" value="1"/>
</dbReference>
<keyword evidence="7" id="KW-1185">Reference proteome</keyword>
<dbReference type="InterPro" id="IPR000688">
    <property type="entry name" value="HypA/HybF"/>
</dbReference>
<proteinExistence type="inferred from homology"/>
<gene>
    <name evidence="5" type="primary">hypA</name>
    <name evidence="6" type="ORF">Gferi_20105</name>
</gene>
<feature type="binding site" evidence="5">
    <location>
        <position position="76"/>
    </location>
    <ligand>
        <name>Zn(2+)</name>
        <dbReference type="ChEBI" id="CHEBI:29105"/>
    </ligand>
</feature>
<evidence type="ECO:0000256" key="5">
    <source>
        <dbReference type="HAMAP-Rule" id="MF_00213"/>
    </source>
</evidence>
<evidence type="ECO:0000256" key="2">
    <source>
        <dbReference type="ARBA" id="ARBA00022596"/>
    </source>
</evidence>
<keyword evidence="4 5" id="KW-0862">Zinc</keyword>
<dbReference type="Proteomes" id="UP000095743">
    <property type="component" value="Chromosome"/>
</dbReference>
<organism evidence="6 7">
    <name type="scientific">Geosporobacter ferrireducens</name>
    <dbReference type="NCBI Taxonomy" id="1424294"/>
    <lineage>
        <taxon>Bacteria</taxon>
        <taxon>Bacillati</taxon>
        <taxon>Bacillota</taxon>
        <taxon>Clostridia</taxon>
        <taxon>Peptostreptococcales</taxon>
        <taxon>Thermotaleaceae</taxon>
        <taxon>Geosporobacter</taxon>
    </lineage>
</organism>
<evidence type="ECO:0000256" key="4">
    <source>
        <dbReference type="ARBA" id="ARBA00022833"/>
    </source>
</evidence>
<evidence type="ECO:0000313" key="6">
    <source>
        <dbReference type="EMBL" id="AOT71635.1"/>
    </source>
</evidence>
<dbReference type="GO" id="GO:0016151">
    <property type="term" value="F:nickel cation binding"/>
    <property type="evidence" value="ECO:0007669"/>
    <property type="project" value="UniProtKB-UniRule"/>
</dbReference>
<dbReference type="PIRSF" id="PIRSF004761">
    <property type="entry name" value="Hydrgn_mat_HypA"/>
    <property type="match status" value="1"/>
</dbReference>
<dbReference type="NCBIfam" id="TIGR00100">
    <property type="entry name" value="hypA"/>
    <property type="match status" value="1"/>
</dbReference>
<evidence type="ECO:0000256" key="1">
    <source>
        <dbReference type="ARBA" id="ARBA00010748"/>
    </source>
</evidence>
<dbReference type="STRING" id="1424294.Gferi_20105"/>
<name>A0A1D8GL53_9FIRM</name>
<evidence type="ECO:0000313" key="7">
    <source>
        <dbReference type="Proteomes" id="UP000095743"/>
    </source>
</evidence>